<name>A0A7D7A556_9CLOT</name>
<evidence type="ECO:0000313" key="2">
    <source>
        <dbReference type="Proteomes" id="UP000512286"/>
    </source>
</evidence>
<dbReference type="AlphaFoldDB" id="A0A7D7A556"/>
<evidence type="ECO:0000313" key="1">
    <source>
        <dbReference type="EMBL" id="QLY80900.1"/>
    </source>
</evidence>
<dbReference type="RefSeq" id="WP_181602648.1">
    <property type="nucleotide sequence ID" value="NZ_CP059378.1"/>
</dbReference>
<dbReference type="EMBL" id="CP059378">
    <property type="protein sequence ID" value="QLY80900.1"/>
    <property type="molecule type" value="Genomic_DNA"/>
</dbReference>
<dbReference type="InterPro" id="IPR009229">
    <property type="entry name" value="AgrD"/>
</dbReference>
<dbReference type="KEGG" id="cint:HZF06_04740"/>
<protein>
    <submittedName>
        <fullName evidence="1">Cyclic lactone autoinducer peptide</fullName>
    </submittedName>
</protein>
<accession>A0A7D7A556</accession>
<organism evidence="1 2">
    <name type="scientific">Clostridium intestinale</name>
    <dbReference type="NCBI Taxonomy" id="36845"/>
    <lineage>
        <taxon>Bacteria</taxon>
        <taxon>Bacillati</taxon>
        <taxon>Bacillota</taxon>
        <taxon>Clostridia</taxon>
        <taxon>Eubacteriales</taxon>
        <taxon>Clostridiaceae</taxon>
        <taxon>Clostridium</taxon>
    </lineage>
</organism>
<sequence length="54" mass="6302">MRDMNKGLFEELKDMVLDGVEKASVKVAENSTSKCIFWMAYETKMPEELLKEEE</sequence>
<proteinExistence type="predicted"/>
<reference evidence="1 2" key="1">
    <citation type="submission" date="2020-07" db="EMBL/GenBank/DDBJ databases">
        <title>Electron transfer.</title>
        <authorList>
            <person name="Huang L."/>
            <person name="Liu X."/>
            <person name="Zhou S."/>
        </authorList>
    </citation>
    <scope>NUCLEOTIDE SEQUENCE [LARGE SCALE GENOMIC DNA]</scope>
    <source>
        <strain evidence="1 2">Lx1</strain>
    </source>
</reference>
<dbReference type="Proteomes" id="UP000512286">
    <property type="component" value="Chromosome"/>
</dbReference>
<dbReference type="NCBIfam" id="TIGR04223">
    <property type="entry name" value="quorum_AgrD"/>
    <property type="match status" value="1"/>
</dbReference>
<gene>
    <name evidence="1" type="ORF">HZF06_04740</name>
</gene>